<gene>
    <name evidence="9" type="ORF">B9O19_00872</name>
</gene>
<dbReference type="PANTHER" id="PTHR43227">
    <property type="entry name" value="BLL4140 PROTEIN"/>
    <property type="match status" value="1"/>
</dbReference>
<feature type="transmembrane region" description="Helical" evidence="7">
    <location>
        <begin position="218"/>
        <end position="236"/>
    </location>
</feature>
<dbReference type="Gene3D" id="1.10.3720.10">
    <property type="entry name" value="MetI-like"/>
    <property type="match status" value="1"/>
</dbReference>
<comment type="subcellular location">
    <subcellularLocation>
        <location evidence="1 7">Cell membrane</location>
        <topology evidence="1 7">Multi-pass membrane protein</topology>
    </subcellularLocation>
</comment>
<feature type="transmembrane region" description="Helical" evidence="7">
    <location>
        <begin position="107"/>
        <end position="132"/>
    </location>
</feature>
<dbReference type="KEGG" id="mpec:B9O19_00872"/>
<feature type="transmembrane region" description="Helical" evidence="7">
    <location>
        <begin position="45"/>
        <end position="63"/>
    </location>
</feature>
<feature type="transmembrane region" description="Helical" evidence="7">
    <location>
        <begin position="256"/>
        <end position="275"/>
    </location>
</feature>
<feature type="transmembrane region" description="Helical" evidence="7">
    <location>
        <begin position="144"/>
        <end position="168"/>
    </location>
</feature>
<dbReference type="AlphaFoldDB" id="A0A2K9P330"/>
<dbReference type="GO" id="GO:0055085">
    <property type="term" value="P:transmembrane transport"/>
    <property type="evidence" value="ECO:0007669"/>
    <property type="project" value="InterPro"/>
</dbReference>
<evidence type="ECO:0000256" key="1">
    <source>
        <dbReference type="ARBA" id="ARBA00004651"/>
    </source>
</evidence>
<dbReference type="OrthoDB" id="2637002at2"/>
<comment type="similarity">
    <text evidence="7">Belongs to the binding-protein-dependent transport system permease family.</text>
</comment>
<dbReference type="PROSITE" id="PS50928">
    <property type="entry name" value="ABC_TM1"/>
    <property type="match status" value="1"/>
</dbReference>
<sequence>MSKEKKAAAAAAAASDTSAGSTKKEKKGIAGWFKNECSKFSRGKFLLLLMIPGVAFYAIFQYWPFYGLLAAFKDYQPRLGILGSPWADNYGFAEFIRFFTIPDVWNYVWNTIVLSVLHIIWLFPLAIILALFINELRGAKFKKIVQTVSYLPHFVSVAAVAGMLTLFLSSQQTPVGAGSLANEGIINQFLLKLHLVKEGIPFLQRTEWFRTVYIASDVWQSIGWSAIIYIAALSAVDQELYEAATIDGASRIQKMWHISIQLIKPTIVILLVMQIGKIMSLGADKALLLQQPATYKHSQILSTYIYNKGLKEGEIAFSTAVGLFNSIINVILVCFANFLSRKLTDTGLW</sequence>
<accession>A0A2K9P330</accession>
<evidence type="ECO:0000256" key="6">
    <source>
        <dbReference type="ARBA" id="ARBA00023136"/>
    </source>
</evidence>
<dbReference type="RefSeq" id="WP_102365287.1">
    <property type="nucleotide sequence ID" value="NZ_CP020991.1"/>
</dbReference>
<keyword evidence="4 7" id="KW-0812">Transmembrane</keyword>
<dbReference type="GO" id="GO:0005886">
    <property type="term" value="C:plasma membrane"/>
    <property type="evidence" value="ECO:0007669"/>
    <property type="project" value="UniProtKB-SubCell"/>
</dbReference>
<feature type="domain" description="ABC transmembrane type-1" evidence="8">
    <location>
        <begin position="108"/>
        <end position="336"/>
    </location>
</feature>
<dbReference type="EMBL" id="CP020991">
    <property type="protein sequence ID" value="AUO19048.1"/>
    <property type="molecule type" value="Genomic_DNA"/>
</dbReference>
<evidence type="ECO:0000256" key="7">
    <source>
        <dbReference type="RuleBase" id="RU363032"/>
    </source>
</evidence>
<dbReference type="InterPro" id="IPR000515">
    <property type="entry name" value="MetI-like"/>
</dbReference>
<dbReference type="Proteomes" id="UP000235589">
    <property type="component" value="Chromosome"/>
</dbReference>
<dbReference type="SUPFAM" id="SSF161098">
    <property type="entry name" value="MetI-like"/>
    <property type="match status" value="1"/>
</dbReference>
<keyword evidence="5 7" id="KW-1133">Transmembrane helix</keyword>
<reference evidence="9 10" key="1">
    <citation type="submission" date="2017-04" db="EMBL/GenBank/DDBJ databases">
        <title>Monoglobus pectinilyticus 14 draft genome.</title>
        <authorList>
            <person name="Kim C."/>
            <person name="Rosendale D.I."/>
            <person name="Kelly W.J."/>
            <person name="Tannock G.W."/>
            <person name="Patchett M.L."/>
            <person name="Jordens J.Z."/>
        </authorList>
    </citation>
    <scope>NUCLEOTIDE SEQUENCE [LARGE SCALE GENOMIC DNA]</scope>
    <source>
        <strain evidence="9 10">14</strain>
    </source>
</reference>
<dbReference type="InterPro" id="IPR050809">
    <property type="entry name" value="UgpAE/MalFG_permease"/>
</dbReference>
<dbReference type="Pfam" id="PF00528">
    <property type="entry name" value="BPD_transp_1"/>
    <property type="match status" value="1"/>
</dbReference>
<evidence type="ECO:0000313" key="9">
    <source>
        <dbReference type="EMBL" id="AUO19048.1"/>
    </source>
</evidence>
<evidence type="ECO:0000256" key="3">
    <source>
        <dbReference type="ARBA" id="ARBA00022475"/>
    </source>
</evidence>
<dbReference type="CDD" id="cd06261">
    <property type="entry name" value="TM_PBP2"/>
    <property type="match status" value="1"/>
</dbReference>
<dbReference type="PANTHER" id="PTHR43227:SF11">
    <property type="entry name" value="BLL4140 PROTEIN"/>
    <property type="match status" value="1"/>
</dbReference>
<protein>
    <submittedName>
        <fullName evidence="9">Binding-protein-dependent transport systems inner membrane component</fullName>
    </submittedName>
</protein>
<feature type="transmembrane region" description="Helical" evidence="7">
    <location>
        <begin position="315"/>
        <end position="339"/>
    </location>
</feature>
<organism evidence="9 10">
    <name type="scientific">Monoglobus pectinilyticus</name>
    <dbReference type="NCBI Taxonomy" id="1981510"/>
    <lineage>
        <taxon>Bacteria</taxon>
        <taxon>Bacillati</taxon>
        <taxon>Bacillota</taxon>
        <taxon>Clostridia</taxon>
        <taxon>Monoglobales</taxon>
        <taxon>Monoglobaceae</taxon>
        <taxon>Monoglobus</taxon>
    </lineage>
</organism>
<keyword evidence="6 7" id="KW-0472">Membrane</keyword>
<keyword evidence="2 7" id="KW-0813">Transport</keyword>
<evidence type="ECO:0000313" key="10">
    <source>
        <dbReference type="Proteomes" id="UP000235589"/>
    </source>
</evidence>
<evidence type="ECO:0000256" key="2">
    <source>
        <dbReference type="ARBA" id="ARBA00022448"/>
    </source>
</evidence>
<name>A0A2K9P330_9FIRM</name>
<evidence type="ECO:0000259" key="8">
    <source>
        <dbReference type="PROSITE" id="PS50928"/>
    </source>
</evidence>
<evidence type="ECO:0000256" key="5">
    <source>
        <dbReference type="ARBA" id="ARBA00022989"/>
    </source>
</evidence>
<keyword evidence="10" id="KW-1185">Reference proteome</keyword>
<proteinExistence type="inferred from homology"/>
<keyword evidence="3" id="KW-1003">Cell membrane</keyword>
<dbReference type="GeneID" id="98062288"/>
<dbReference type="InterPro" id="IPR035906">
    <property type="entry name" value="MetI-like_sf"/>
</dbReference>
<evidence type="ECO:0000256" key="4">
    <source>
        <dbReference type="ARBA" id="ARBA00022692"/>
    </source>
</evidence>